<dbReference type="AlphaFoldDB" id="A0A538TTJ7"/>
<keyword evidence="1" id="KW-0472">Membrane</keyword>
<reference evidence="3 4" key="1">
    <citation type="journal article" date="2019" name="Nat. Microbiol.">
        <title>Mediterranean grassland soil C-N compound turnover is dependent on rainfall and depth, and is mediated by genomically divergent microorganisms.</title>
        <authorList>
            <person name="Diamond S."/>
            <person name="Andeer P.F."/>
            <person name="Li Z."/>
            <person name="Crits-Christoph A."/>
            <person name="Burstein D."/>
            <person name="Anantharaman K."/>
            <person name="Lane K.R."/>
            <person name="Thomas B.C."/>
            <person name="Pan C."/>
            <person name="Northen T.R."/>
            <person name="Banfield J.F."/>
        </authorList>
    </citation>
    <scope>NUCLEOTIDE SEQUENCE [LARGE SCALE GENOMIC DNA]</scope>
    <source>
        <strain evidence="3">WS_8</strain>
    </source>
</reference>
<evidence type="ECO:0000259" key="2">
    <source>
        <dbReference type="Pfam" id="PF14341"/>
    </source>
</evidence>
<accession>A0A538TTJ7</accession>
<keyword evidence="1" id="KW-0812">Transmembrane</keyword>
<protein>
    <recommendedName>
        <fullName evidence="2">Type 4 fimbrial biogenesis protein PilX N-terminal domain-containing protein</fullName>
    </recommendedName>
</protein>
<evidence type="ECO:0000313" key="4">
    <source>
        <dbReference type="Proteomes" id="UP000316609"/>
    </source>
</evidence>
<evidence type="ECO:0000313" key="3">
    <source>
        <dbReference type="EMBL" id="TMQ66961.1"/>
    </source>
</evidence>
<dbReference type="EMBL" id="VBOY01000051">
    <property type="protein sequence ID" value="TMQ66961.1"/>
    <property type="molecule type" value="Genomic_DNA"/>
</dbReference>
<feature type="transmembrane region" description="Helical" evidence="1">
    <location>
        <begin position="12"/>
        <end position="37"/>
    </location>
</feature>
<dbReference type="InterPro" id="IPR025746">
    <property type="entry name" value="PilX_N_dom"/>
</dbReference>
<keyword evidence="1" id="KW-1133">Transmembrane helix</keyword>
<evidence type="ECO:0000256" key="1">
    <source>
        <dbReference type="SAM" id="Phobius"/>
    </source>
</evidence>
<feature type="domain" description="Type 4 fimbrial biogenesis protein PilX N-terminal" evidence="2">
    <location>
        <begin position="12"/>
        <end position="60"/>
    </location>
</feature>
<dbReference type="Pfam" id="PF14341">
    <property type="entry name" value="PilX_N"/>
    <property type="match status" value="1"/>
</dbReference>
<comment type="caution">
    <text evidence="3">The sequence shown here is derived from an EMBL/GenBank/DDBJ whole genome shotgun (WGS) entry which is preliminary data.</text>
</comment>
<organism evidence="3 4">
    <name type="scientific">Eiseniibacteriota bacterium</name>
    <dbReference type="NCBI Taxonomy" id="2212470"/>
    <lineage>
        <taxon>Bacteria</taxon>
        <taxon>Candidatus Eiseniibacteriota</taxon>
    </lineage>
</organism>
<gene>
    <name evidence="3" type="ORF">E6K78_05860</name>
</gene>
<dbReference type="Proteomes" id="UP000316609">
    <property type="component" value="Unassembled WGS sequence"/>
</dbReference>
<proteinExistence type="predicted"/>
<name>A0A538TTJ7_UNCEI</name>
<sequence length="406" mass="42829">MPELSLPRHSERGIALVMALLVLFVISLLSLTLMLSLNVETKIGAHNVRESAALNTAEAGTGEALARLRSGEIPNNMNPRMVGQIFLTPPGTVPVLGADSVALATGQTMGAWLNYSTASRSSDVLTVQYKTDAARTVIYKYDPTKNPPVQTASGVPIFVVNVTGRSGEDLRRIVTEVMPKPYVTQAKGALVANRGIDFSGNSAVCGYNHRFDTPDGTSGRPGDGTGCQAWETGSGDLAGAWSSGGITNGGSSEQSGVPPTTENQVGFYRGPWEAVGMTEAEFFAWVGTPTNAVPNPANGIYYLDNDGIAQNKSGSYHLDSITGEGLLYVDGDVTINAGFSFRGLIYIEGDLKINGNAWILGGLIVEGRGPVKFANGGATVLYSSDAITQALTKNGGKYVTLSWRER</sequence>